<sequence length="420" mass="47895">MLLPLPYNEILSSPRSSTGFIPPEIVHMILLHIRKDRYTLSACSLVCQTWRYIGQSLIFRDFHVTIGLKHSFPDFQNFMATTPDISKHIQKFHLHLSQQLQVEATYYPIRPRSLVNLFERCASLREVYLGGIFRQFALDTVPQCSRPLRKLVLYDVGSVDALLVVMQLFPLIEEMHLPQMVSIFSITDAGLHNRILPPTLPIPAFVLSHSSAVAFLADIAKQGCLLDNIHSLKLPFAIEPRKTTFPHSVPDRVQLSNLLRHVGRNLRQLELRFAAEPLISDGMDVLWKNFDVSSCTSLQIVKLTPQSRPGVTFATFFQRMGDIPVHSGWESCVWLLVRLPETLQSLQFILDDVSKMSGQLSDGNWTKLQDTILRFPVLQTVEFMMEDKVNGDSISLNEYEIPLVYQILPMLKEAGLMRFP</sequence>
<dbReference type="InterPro" id="IPR036047">
    <property type="entry name" value="F-box-like_dom_sf"/>
</dbReference>
<dbReference type="AlphaFoldDB" id="A0A2R6S777"/>
<dbReference type="Proteomes" id="UP000186601">
    <property type="component" value="Unassembled WGS sequence"/>
</dbReference>
<organism evidence="1 2">
    <name type="scientific">Hermanssonia centrifuga</name>
    <dbReference type="NCBI Taxonomy" id="98765"/>
    <lineage>
        <taxon>Eukaryota</taxon>
        <taxon>Fungi</taxon>
        <taxon>Dikarya</taxon>
        <taxon>Basidiomycota</taxon>
        <taxon>Agaricomycotina</taxon>
        <taxon>Agaricomycetes</taxon>
        <taxon>Polyporales</taxon>
        <taxon>Meruliaceae</taxon>
        <taxon>Hermanssonia</taxon>
    </lineage>
</organism>
<dbReference type="Gene3D" id="3.80.10.10">
    <property type="entry name" value="Ribonuclease Inhibitor"/>
    <property type="match status" value="1"/>
</dbReference>
<name>A0A2R6S777_9APHY</name>
<evidence type="ECO:0008006" key="3">
    <source>
        <dbReference type="Google" id="ProtNLM"/>
    </source>
</evidence>
<evidence type="ECO:0000313" key="2">
    <source>
        <dbReference type="Proteomes" id="UP000186601"/>
    </source>
</evidence>
<dbReference type="InterPro" id="IPR032675">
    <property type="entry name" value="LRR_dom_sf"/>
</dbReference>
<protein>
    <recommendedName>
        <fullName evidence="3">F-box domain-containing protein</fullName>
    </recommendedName>
</protein>
<dbReference type="SUPFAM" id="SSF81383">
    <property type="entry name" value="F-box domain"/>
    <property type="match status" value="1"/>
</dbReference>
<accession>A0A2R6S777</accession>
<evidence type="ECO:0000313" key="1">
    <source>
        <dbReference type="EMBL" id="PSS38126.1"/>
    </source>
</evidence>
<dbReference type="EMBL" id="MLYV02000002">
    <property type="protein sequence ID" value="PSS38126.1"/>
    <property type="molecule type" value="Genomic_DNA"/>
</dbReference>
<keyword evidence="2" id="KW-1185">Reference proteome</keyword>
<gene>
    <name evidence="1" type="ORF">PHLCEN_2v33</name>
</gene>
<comment type="caution">
    <text evidence="1">The sequence shown here is derived from an EMBL/GenBank/DDBJ whole genome shotgun (WGS) entry which is preliminary data.</text>
</comment>
<proteinExistence type="predicted"/>
<dbReference type="OrthoDB" id="2747460at2759"/>
<reference evidence="1 2" key="1">
    <citation type="submission" date="2018-02" db="EMBL/GenBank/DDBJ databases">
        <title>Genome sequence of the basidiomycete white-rot fungus Phlebia centrifuga.</title>
        <authorList>
            <person name="Granchi Z."/>
            <person name="Peng M."/>
            <person name="de Vries R.P."/>
            <person name="Hilden K."/>
            <person name="Makela M.R."/>
            <person name="Grigoriev I."/>
            <person name="Riley R."/>
        </authorList>
    </citation>
    <scope>NUCLEOTIDE SEQUENCE [LARGE SCALE GENOMIC DNA]</scope>
    <source>
        <strain evidence="1 2">FBCC195</strain>
    </source>
</reference>